<accession>A0A0D2LU25</accession>
<organism evidence="2 3">
    <name type="scientific">Hypholoma sublateritium (strain FD-334 SS-4)</name>
    <dbReference type="NCBI Taxonomy" id="945553"/>
    <lineage>
        <taxon>Eukaryota</taxon>
        <taxon>Fungi</taxon>
        <taxon>Dikarya</taxon>
        <taxon>Basidiomycota</taxon>
        <taxon>Agaricomycotina</taxon>
        <taxon>Agaricomycetes</taxon>
        <taxon>Agaricomycetidae</taxon>
        <taxon>Agaricales</taxon>
        <taxon>Agaricineae</taxon>
        <taxon>Strophariaceae</taxon>
        <taxon>Hypholoma</taxon>
    </lineage>
</organism>
<reference evidence="3" key="1">
    <citation type="submission" date="2014-04" db="EMBL/GenBank/DDBJ databases">
        <title>Evolutionary Origins and Diversification of the Mycorrhizal Mutualists.</title>
        <authorList>
            <consortium name="DOE Joint Genome Institute"/>
            <consortium name="Mycorrhizal Genomics Consortium"/>
            <person name="Kohler A."/>
            <person name="Kuo A."/>
            <person name="Nagy L.G."/>
            <person name="Floudas D."/>
            <person name="Copeland A."/>
            <person name="Barry K.W."/>
            <person name="Cichocki N."/>
            <person name="Veneault-Fourrey C."/>
            <person name="LaButti K."/>
            <person name="Lindquist E.A."/>
            <person name="Lipzen A."/>
            <person name="Lundell T."/>
            <person name="Morin E."/>
            <person name="Murat C."/>
            <person name="Riley R."/>
            <person name="Ohm R."/>
            <person name="Sun H."/>
            <person name="Tunlid A."/>
            <person name="Henrissat B."/>
            <person name="Grigoriev I.V."/>
            <person name="Hibbett D.S."/>
            <person name="Martin F."/>
        </authorList>
    </citation>
    <scope>NUCLEOTIDE SEQUENCE [LARGE SCALE GENOMIC DNA]</scope>
    <source>
        <strain evidence="3">FD-334 SS-4</strain>
    </source>
</reference>
<dbReference type="AlphaFoldDB" id="A0A0D2LU25"/>
<evidence type="ECO:0000256" key="1">
    <source>
        <dbReference type="SAM" id="MobiDB-lite"/>
    </source>
</evidence>
<feature type="region of interest" description="Disordered" evidence="1">
    <location>
        <begin position="16"/>
        <end position="37"/>
    </location>
</feature>
<gene>
    <name evidence="2" type="ORF">HYPSUDRAFT_72629</name>
</gene>
<name>A0A0D2LU25_HYPSF</name>
<proteinExistence type="predicted"/>
<evidence type="ECO:0000313" key="3">
    <source>
        <dbReference type="Proteomes" id="UP000054270"/>
    </source>
</evidence>
<evidence type="ECO:0000313" key="2">
    <source>
        <dbReference type="EMBL" id="KJA14378.1"/>
    </source>
</evidence>
<keyword evidence="3" id="KW-1185">Reference proteome</keyword>
<sequence>MPHRCDVTHRVLPPLASAARPPFSRQQPEWKDARGTGTLACTRPPCPLVSRLLIHPAKQPPDIPSGVVCRPIQR</sequence>
<dbReference type="EMBL" id="KN817682">
    <property type="protein sequence ID" value="KJA14378.1"/>
    <property type="molecule type" value="Genomic_DNA"/>
</dbReference>
<protein>
    <submittedName>
        <fullName evidence="2">Uncharacterized protein</fullName>
    </submittedName>
</protein>
<dbReference type="Proteomes" id="UP000054270">
    <property type="component" value="Unassembled WGS sequence"/>
</dbReference>